<name>G3MMQ8_AMBMU</name>
<dbReference type="SUPFAM" id="SSF50814">
    <property type="entry name" value="Lipocalins"/>
    <property type="match status" value="1"/>
</dbReference>
<sequence length="172" mass="20155">MQKSHFLLGLPRILMKTNLTTQFIWTTWRNFNRNGEGGPIKCVFDEKVSLNGDDYQFNHHYRNGEQWIKANLYGKLHEESGVGVLYVKYKQDQPGNRHVLRYWDPTNKCFILTFNNGTSGKEQCTLHVPKELVFNNHQDSTELCRNEYEKICGSDPKYDFSTNECRENLPVS</sequence>
<dbReference type="GO" id="GO:0030682">
    <property type="term" value="P:symbiont-mediated perturbation of host defenses"/>
    <property type="evidence" value="ECO:0007669"/>
    <property type="project" value="InterPro"/>
</dbReference>
<dbReference type="EMBL" id="JO843159">
    <property type="protein sequence ID" value="AEO34776.1"/>
    <property type="molecule type" value="mRNA"/>
</dbReference>
<dbReference type="AlphaFoldDB" id="G3MMQ8"/>
<dbReference type="Gene3D" id="2.40.128.20">
    <property type="match status" value="1"/>
</dbReference>
<proteinExistence type="evidence at transcript level"/>
<evidence type="ECO:0000313" key="1">
    <source>
        <dbReference type="EMBL" id="AEO34776.1"/>
    </source>
</evidence>
<dbReference type="InterPro" id="IPR012674">
    <property type="entry name" value="Calycin"/>
</dbReference>
<protein>
    <recommendedName>
        <fullName evidence="2">Lipocalin/cytosolic fatty-acid binding domain-containing protein</fullName>
    </recommendedName>
</protein>
<accession>G3MMQ8</accession>
<dbReference type="GO" id="GO:0043176">
    <property type="term" value="F:amine binding"/>
    <property type="evidence" value="ECO:0007669"/>
    <property type="project" value="InterPro"/>
</dbReference>
<dbReference type="InterPro" id="IPR002970">
    <property type="entry name" value="Tick_his-bd"/>
</dbReference>
<evidence type="ECO:0008006" key="2">
    <source>
        <dbReference type="Google" id="ProtNLM"/>
    </source>
</evidence>
<dbReference type="Pfam" id="PF02098">
    <property type="entry name" value="His_binding"/>
    <property type="match status" value="1"/>
</dbReference>
<reference evidence="1" key="1">
    <citation type="journal article" date="2011" name="PLoS ONE">
        <title>A deep insight into the sialotranscriptome of the gulf coast tick, Amblyomma maculatum.</title>
        <authorList>
            <person name="Karim S."/>
            <person name="Singh P."/>
            <person name="Ribeiro J.M."/>
        </authorList>
    </citation>
    <scope>NUCLEOTIDE SEQUENCE</scope>
    <source>
        <tissue evidence="1">Salivary gland</tissue>
    </source>
</reference>
<organism evidence="1">
    <name type="scientific">Amblyomma maculatum</name>
    <name type="common">Gulf Coast tick</name>
    <dbReference type="NCBI Taxonomy" id="34609"/>
    <lineage>
        <taxon>Eukaryota</taxon>
        <taxon>Metazoa</taxon>
        <taxon>Ecdysozoa</taxon>
        <taxon>Arthropoda</taxon>
        <taxon>Chelicerata</taxon>
        <taxon>Arachnida</taxon>
        <taxon>Acari</taxon>
        <taxon>Parasitiformes</taxon>
        <taxon>Ixodida</taxon>
        <taxon>Ixodoidea</taxon>
        <taxon>Ixodidae</taxon>
        <taxon>Amblyomminae</taxon>
        <taxon>Amblyomma</taxon>
    </lineage>
</organism>